<evidence type="ECO:0000313" key="1">
    <source>
        <dbReference type="EMBL" id="SVB69064.1"/>
    </source>
</evidence>
<protein>
    <submittedName>
        <fullName evidence="1">Uncharacterized protein</fullName>
    </submittedName>
</protein>
<dbReference type="AlphaFoldDB" id="A0A382G378"/>
<sequence length="33" mass="3597">MISGQSLEVVLDKEAPINCERVLPLSGKQELSL</sequence>
<accession>A0A382G378</accession>
<gene>
    <name evidence="1" type="ORF">METZ01_LOCUS221918</name>
</gene>
<name>A0A382G378_9ZZZZ</name>
<reference evidence="1" key="1">
    <citation type="submission" date="2018-05" db="EMBL/GenBank/DDBJ databases">
        <authorList>
            <person name="Lanie J.A."/>
            <person name="Ng W.-L."/>
            <person name="Kazmierczak K.M."/>
            <person name="Andrzejewski T.M."/>
            <person name="Davidsen T.M."/>
            <person name="Wayne K.J."/>
            <person name="Tettelin H."/>
            <person name="Glass J.I."/>
            <person name="Rusch D."/>
            <person name="Podicherti R."/>
            <person name="Tsui H.-C.T."/>
            <person name="Winkler M.E."/>
        </authorList>
    </citation>
    <scope>NUCLEOTIDE SEQUENCE</scope>
</reference>
<dbReference type="EMBL" id="UINC01053032">
    <property type="protein sequence ID" value="SVB69064.1"/>
    <property type="molecule type" value="Genomic_DNA"/>
</dbReference>
<proteinExistence type="predicted"/>
<organism evidence="1">
    <name type="scientific">marine metagenome</name>
    <dbReference type="NCBI Taxonomy" id="408172"/>
    <lineage>
        <taxon>unclassified sequences</taxon>
        <taxon>metagenomes</taxon>
        <taxon>ecological metagenomes</taxon>
    </lineage>
</organism>